<dbReference type="InterPro" id="IPR018188">
    <property type="entry name" value="RNase_T2_His_AS_1"/>
</dbReference>
<keyword evidence="10" id="KW-0378">Hydrolase</keyword>
<dbReference type="VEuPathDB" id="FungiDB:CAGL0J06820g"/>
<dbReference type="VEuPathDB" id="FungiDB:GVI51_J06677"/>
<feature type="active site" evidence="16">
    <location>
        <position position="156"/>
    </location>
</feature>
<dbReference type="GO" id="GO:0033897">
    <property type="term" value="F:ribonuclease T2 activity"/>
    <property type="evidence" value="ECO:0007669"/>
    <property type="project" value="UniProtKB-EC"/>
</dbReference>
<dbReference type="Gene3D" id="3.90.730.10">
    <property type="entry name" value="Ribonuclease T2-like"/>
    <property type="match status" value="1"/>
</dbReference>
<dbReference type="GO" id="GO:0006402">
    <property type="term" value="P:mRNA catabolic process"/>
    <property type="evidence" value="ECO:0007669"/>
    <property type="project" value="EnsemblFungi"/>
</dbReference>
<dbReference type="InterPro" id="IPR057328">
    <property type="entry name" value="RNaseT2L_C"/>
</dbReference>
<evidence type="ECO:0000256" key="16">
    <source>
        <dbReference type="PIRSR" id="PIRSR633697-1"/>
    </source>
</evidence>
<sequence>MILASVLKAFQGLQTGLQHSYQDGSPSCPINLPLSCGNETAISDLCCFEYPGGILLMTQFWNYAPSKPNLNRTELEEELGPVDSFTIHGLWPDDCMGGYPQFCKRDLFIDDVDYLLKSDAFNNDDTLPIQGEELLNNLNKYWKSNNGNHESLWIHEYNKHGTCLSTLQPQCYSRWNPTTSQKGPKYYKKKAVYDYFRISYDLFQKLNTYEMLAKHNITPSNDTSYTKSEILSALSSEFQGTQAHINCNSQNALTEVWYYHQLNGSILNEDFIPLDPLRSMSRCKDQGIKYYPKGYQRRDNRGPNKKPISRGTIRISQYGGFLIKTGRWMKRGTPANFELIESKYGNYLLKSRMGYCTVHNDKSQLDCSSRSPDYATQFDYNEEKGILGYSGSFEWGAESAPKNGRTSRSVVFAVSNEKNSNLKYKFQLKFNRK</sequence>
<evidence type="ECO:0000256" key="14">
    <source>
        <dbReference type="ARBA" id="ARBA00025494"/>
    </source>
</evidence>
<keyword evidence="13" id="KW-0456">Lyase</keyword>
<keyword evidence="11" id="KW-1015">Disulfide bond</keyword>
<comment type="similarity">
    <text evidence="3 17">Belongs to the RNase T2 family.</text>
</comment>
<dbReference type="InterPro" id="IPR001568">
    <property type="entry name" value="RNase_T2-like"/>
</dbReference>
<evidence type="ECO:0000256" key="12">
    <source>
        <dbReference type="ARBA" id="ARBA00023180"/>
    </source>
</evidence>
<dbReference type="PANTHER" id="PTHR11240:SF22">
    <property type="entry name" value="RIBONUCLEASE T2"/>
    <property type="match status" value="1"/>
</dbReference>
<dbReference type="SUPFAM" id="SSF55895">
    <property type="entry name" value="Ribonuclease Rh-like"/>
    <property type="match status" value="1"/>
</dbReference>
<evidence type="ECO:0000256" key="6">
    <source>
        <dbReference type="ARBA" id="ARBA00022554"/>
    </source>
</evidence>
<dbReference type="GO" id="GO:0005829">
    <property type="term" value="C:cytosol"/>
    <property type="evidence" value="ECO:0007669"/>
    <property type="project" value="EnsemblFungi"/>
</dbReference>
<name>A0A0W0DHP3_CANGB</name>
<keyword evidence="5" id="KW-0963">Cytoplasm</keyword>
<evidence type="ECO:0000256" key="13">
    <source>
        <dbReference type="ARBA" id="ARBA00023239"/>
    </source>
</evidence>
<dbReference type="FunFam" id="3.90.730.10:FF:000004">
    <property type="entry name" value="Ribonuclease T2-like"/>
    <property type="match status" value="1"/>
</dbReference>
<evidence type="ECO:0000256" key="11">
    <source>
        <dbReference type="ARBA" id="ARBA00023157"/>
    </source>
</evidence>
<keyword evidence="9" id="KW-0255">Endonuclease</keyword>
<dbReference type="GO" id="GO:0005576">
    <property type="term" value="C:extracellular region"/>
    <property type="evidence" value="ECO:0007669"/>
    <property type="project" value="EnsemblFungi"/>
</dbReference>
<comment type="function">
    <text evidence="14">Rnase which modulates cell survival under stress conditions. Released from the vacuole to the cytoplasm during stress to promote tRNA and rRNA cleavage and to activate separately a downstream pathway that promotes cell death. Involved in cell size, vacuolar morphology and growth at high temperatures and high salt concentration.</text>
</comment>
<dbReference type="AlphaFoldDB" id="A0A0W0DHP3"/>
<evidence type="ECO:0000256" key="17">
    <source>
        <dbReference type="RuleBase" id="RU004328"/>
    </source>
</evidence>
<evidence type="ECO:0000256" key="2">
    <source>
        <dbReference type="ARBA" id="ARBA00004496"/>
    </source>
</evidence>
<keyword evidence="8" id="KW-0732">Signal</keyword>
<proteinExistence type="inferred from homology"/>
<evidence type="ECO:0000256" key="7">
    <source>
        <dbReference type="ARBA" id="ARBA00022722"/>
    </source>
</evidence>
<dbReference type="InterPro" id="IPR033697">
    <property type="entry name" value="Ribonuclease_T2_eukaryotic"/>
</dbReference>
<dbReference type="Proteomes" id="UP000054886">
    <property type="component" value="Unassembled WGS sequence"/>
</dbReference>
<evidence type="ECO:0000259" key="18">
    <source>
        <dbReference type="Pfam" id="PF25488"/>
    </source>
</evidence>
<dbReference type="CDD" id="cd01061">
    <property type="entry name" value="RNase_T2_euk"/>
    <property type="match status" value="1"/>
</dbReference>
<evidence type="ECO:0000313" key="19">
    <source>
        <dbReference type="EMBL" id="KTB11191.1"/>
    </source>
</evidence>
<evidence type="ECO:0000256" key="1">
    <source>
        <dbReference type="ARBA" id="ARBA00004410"/>
    </source>
</evidence>
<dbReference type="VEuPathDB" id="FungiDB:B1J91_J06820g"/>
<keyword evidence="6" id="KW-0926">Vacuole</keyword>
<feature type="active site" evidence="16">
    <location>
        <position position="160"/>
    </location>
</feature>
<dbReference type="PROSITE" id="PS00530">
    <property type="entry name" value="RNASE_T2_1"/>
    <property type="match status" value="1"/>
</dbReference>
<dbReference type="Pfam" id="PF25488">
    <property type="entry name" value="RNaseT2L_C"/>
    <property type="match status" value="1"/>
</dbReference>
<dbReference type="OMA" id="HESLWIH"/>
<keyword evidence="7" id="KW-0540">Nuclease</keyword>
<dbReference type="EC" id="4.6.1.19" evidence="4"/>
<dbReference type="InterPro" id="IPR036430">
    <property type="entry name" value="RNase_T2-like_sf"/>
</dbReference>
<feature type="domain" description="RNase T2-like C-terminal" evidence="18">
    <location>
        <begin position="310"/>
        <end position="426"/>
    </location>
</feature>
<accession>A0A0W0DHP3</accession>
<evidence type="ECO:0000256" key="8">
    <source>
        <dbReference type="ARBA" id="ARBA00022729"/>
    </source>
</evidence>
<dbReference type="GO" id="GO:0006915">
    <property type="term" value="P:apoptotic process"/>
    <property type="evidence" value="ECO:0007669"/>
    <property type="project" value="EnsemblFungi"/>
</dbReference>
<evidence type="ECO:0000256" key="15">
    <source>
        <dbReference type="ARBA" id="ARBA00071169"/>
    </source>
</evidence>
<feature type="active site" evidence="16">
    <location>
        <position position="88"/>
    </location>
</feature>
<reference evidence="19 20" key="1">
    <citation type="submission" date="2015-10" db="EMBL/GenBank/DDBJ databases">
        <title>Draft genomes sequences of Candida glabrata isolates 1A, 1B, 2A, 2B, 3A and 3B.</title>
        <authorList>
            <person name="Haavelsrud O.E."/>
            <person name="Gaustad P."/>
        </authorList>
    </citation>
    <scope>NUCLEOTIDE SEQUENCE [LARGE SCALE GENOMIC DNA]</scope>
    <source>
        <strain evidence="19">910700640</strain>
    </source>
</reference>
<organism evidence="19 20">
    <name type="scientific">Candida glabrata</name>
    <name type="common">Yeast</name>
    <name type="synonym">Torulopsis glabrata</name>
    <dbReference type="NCBI Taxonomy" id="5478"/>
    <lineage>
        <taxon>Eukaryota</taxon>
        <taxon>Fungi</taxon>
        <taxon>Dikarya</taxon>
        <taxon>Ascomycota</taxon>
        <taxon>Saccharomycotina</taxon>
        <taxon>Saccharomycetes</taxon>
        <taxon>Saccharomycetales</taxon>
        <taxon>Saccharomycetaceae</taxon>
        <taxon>Nakaseomyces</taxon>
    </lineage>
</organism>
<dbReference type="Pfam" id="PF00445">
    <property type="entry name" value="Ribonuclease_T2"/>
    <property type="match status" value="1"/>
</dbReference>
<dbReference type="EMBL" id="LLZZ01000043">
    <property type="protein sequence ID" value="KTB11191.1"/>
    <property type="molecule type" value="Genomic_DNA"/>
</dbReference>
<evidence type="ECO:0000256" key="9">
    <source>
        <dbReference type="ARBA" id="ARBA00022759"/>
    </source>
</evidence>
<dbReference type="VEuPathDB" id="FungiDB:GWK60_J06655"/>
<dbReference type="PROSITE" id="PS00531">
    <property type="entry name" value="RNASE_T2_2"/>
    <property type="match status" value="1"/>
</dbReference>
<dbReference type="PANTHER" id="PTHR11240">
    <property type="entry name" value="RIBONUCLEASE T2"/>
    <property type="match status" value="1"/>
</dbReference>
<dbReference type="GO" id="GO:0000324">
    <property type="term" value="C:fungal-type vacuole"/>
    <property type="evidence" value="ECO:0007669"/>
    <property type="project" value="EnsemblFungi"/>
</dbReference>
<comment type="caution">
    <text evidence="19">The sequence shown here is derived from an EMBL/GenBank/DDBJ whole genome shotgun (WGS) entry which is preliminary data.</text>
</comment>
<dbReference type="GO" id="GO:0005775">
    <property type="term" value="C:vacuolar lumen"/>
    <property type="evidence" value="ECO:0007669"/>
    <property type="project" value="UniProtKB-SubCell"/>
</dbReference>
<dbReference type="PhylomeDB" id="A0A0W0DHP3"/>
<gene>
    <name evidence="19" type="ORF">AO440_003056</name>
</gene>
<protein>
    <recommendedName>
        <fullName evidence="15">Ribonuclease T2-like</fullName>
        <ecNumber evidence="4">4.6.1.19</ecNumber>
    </recommendedName>
</protein>
<comment type="subcellular location">
    <subcellularLocation>
        <location evidence="2">Cytoplasm</location>
    </subcellularLocation>
    <subcellularLocation>
        <location evidence="1">Vacuole lumen</location>
    </subcellularLocation>
</comment>
<evidence type="ECO:0000256" key="10">
    <source>
        <dbReference type="ARBA" id="ARBA00022801"/>
    </source>
</evidence>
<dbReference type="GO" id="GO:0003723">
    <property type="term" value="F:RNA binding"/>
    <property type="evidence" value="ECO:0007669"/>
    <property type="project" value="InterPro"/>
</dbReference>
<evidence type="ECO:0000256" key="5">
    <source>
        <dbReference type="ARBA" id="ARBA00022490"/>
    </source>
</evidence>
<dbReference type="GO" id="GO:0016787">
    <property type="term" value="F:hydrolase activity"/>
    <property type="evidence" value="ECO:0007669"/>
    <property type="project" value="UniProtKB-KW"/>
</dbReference>
<evidence type="ECO:0000256" key="4">
    <source>
        <dbReference type="ARBA" id="ARBA00012571"/>
    </source>
</evidence>
<keyword evidence="12" id="KW-0325">Glycoprotein</keyword>
<dbReference type="InterPro" id="IPR033130">
    <property type="entry name" value="RNase_T2_His_AS_2"/>
</dbReference>
<dbReference type="SMR" id="A0A0W0DHP3"/>
<evidence type="ECO:0000256" key="3">
    <source>
        <dbReference type="ARBA" id="ARBA00007469"/>
    </source>
</evidence>
<dbReference type="GO" id="GO:0000902">
    <property type="term" value="P:cell morphogenesis"/>
    <property type="evidence" value="ECO:0007669"/>
    <property type="project" value="EnsemblFungi"/>
</dbReference>
<evidence type="ECO:0000313" key="20">
    <source>
        <dbReference type="Proteomes" id="UP000054886"/>
    </source>
</evidence>